<dbReference type="Pfam" id="PF20628">
    <property type="entry name" value="Dyp_perox_C"/>
    <property type="match status" value="1"/>
</dbReference>
<dbReference type="PANTHER" id="PTHR30521">
    <property type="entry name" value="DEFERROCHELATASE/PEROXIDASE"/>
    <property type="match status" value="1"/>
</dbReference>
<accession>A0A238JNY5</accession>
<organism evidence="9 10">
    <name type="scientific">Pelagimonas varians</name>
    <dbReference type="NCBI Taxonomy" id="696760"/>
    <lineage>
        <taxon>Bacteria</taxon>
        <taxon>Pseudomonadati</taxon>
        <taxon>Pseudomonadota</taxon>
        <taxon>Alphaproteobacteria</taxon>
        <taxon>Rhodobacterales</taxon>
        <taxon>Roseobacteraceae</taxon>
        <taxon>Pelagimonas</taxon>
    </lineage>
</organism>
<dbReference type="GO" id="GO:0005829">
    <property type="term" value="C:cytosol"/>
    <property type="evidence" value="ECO:0007669"/>
    <property type="project" value="TreeGrafter"/>
</dbReference>
<dbReference type="Proteomes" id="UP000220836">
    <property type="component" value="Unassembled WGS sequence"/>
</dbReference>
<dbReference type="Pfam" id="PF21105">
    <property type="entry name" value="DyP_N"/>
    <property type="match status" value="1"/>
</dbReference>
<gene>
    <name evidence="9" type="ORF">PEV8663_00015</name>
</gene>
<evidence type="ECO:0000256" key="5">
    <source>
        <dbReference type="ARBA" id="ARBA00023004"/>
    </source>
</evidence>
<dbReference type="SUPFAM" id="SSF54909">
    <property type="entry name" value="Dimeric alpha+beta barrel"/>
    <property type="match status" value="1"/>
</dbReference>
<dbReference type="AlphaFoldDB" id="A0A238JNY5"/>
<dbReference type="OrthoDB" id="236246at2"/>
<feature type="region of interest" description="Disordered" evidence="6">
    <location>
        <begin position="295"/>
        <end position="317"/>
    </location>
</feature>
<keyword evidence="3" id="KW-0479">Metal-binding</keyword>
<reference evidence="9 10" key="1">
    <citation type="submission" date="2017-05" db="EMBL/GenBank/DDBJ databases">
        <authorList>
            <person name="Song R."/>
            <person name="Chenine A.L."/>
            <person name="Ruprecht R.M."/>
        </authorList>
    </citation>
    <scope>NUCLEOTIDE SEQUENCE [LARGE SCALE GENOMIC DNA]</scope>
    <source>
        <strain evidence="9 10">CECT 8663</strain>
    </source>
</reference>
<comment type="cofactor">
    <cofactor evidence="1">
        <name>heme b</name>
        <dbReference type="ChEBI" id="CHEBI:60344"/>
    </cofactor>
</comment>
<sequence length="477" mass="53061">MTETDLTSSPDIQGIFFRGYVKLDQAAYGFFRVTDRALFQDWLSGMLKEGAITSAKDKQPADNVVNRMNIAFTSAGMSTLLAAGYIAESYDHSFAAGMVVPERSRILGDTEANDPKNWDWGAKQDEIHGVLMSFATSKDIAEERLLAALCQVNGADCVHRTFGHLEDDNREPFGFKDGVSQPIIKGTKRAKKVARENPDEARVSIVEAGELIMGYPDGTGEIPRSPATSAGLDPDGILDTHPEWKDRRDLGKNGSYLVFRQLAQDTVGFWDYLSETASGEDGDTALELAEKMIGRRKDGEAMEQDPAKKPRDNNSFDFSKDRAGLQCPIGSHVRRSNNRAVNIKSEKLSLDVTMRHRILRRARIFDDDNGQTGLQFMCFNASIVRQFEFVQSAWCNNSFFQGLQKEVDPIVGTHRPAKLGAPEIDRYTIPQEPYRKVLKKVPQFVTVKGGAYFFLPSLKALQFISQTVKANADKPAL</sequence>
<dbReference type="EMBL" id="FXYH01000001">
    <property type="protein sequence ID" value="SMX32389.1"/>
    <property type="molecule type" value="Genomic_DNA"/>
</dbReference>
<evidence type="ECO:0000259" key="8">
    <source>
        <dbReference type="Pfam" id="PF21105"/>
    </source>
</evidence>
<keyword evidence="5" id="KW-0408">Iron</keyword>
<evidence type="ECO:0000256" key="1">
    <source>
        <dbReference type="ARBA" id="ARBA00001970"/>
    </source>
</evidence>
<name>A0A238JNY5_9RHOB</name>
<dbReference type="GO" id="GO:0004601">
    <property type="term" value="F:peroxidase activity"/>
    <property type="evidence" value="ECO:0007669"/>
    <property type="project" value="UniProtKB-KW"/>
</dbReference>
<evidence type="ECO:0000256" key="2">
    <source>
        <dbReference type="ARBA" id="ARBA00022559"/>
    </source>
</evidence>
<feature type="domain" description="DyP dimeric alpha+beta barrel" evidence="8">
    <location>
        <begin position="11"/>
        <end position="145"/>
    </location>
</feature>
<evidence type="ECO:0000256" key="6">
    <source>
        <dbReference type="SAM" id="MobiDB-lite"/>
    </source>
</evidence>
<evidence type="ECO:0000313" key="10">
    <source>
        <dbReference type="Proteomes" id="UP000220836"/>
    </source>
</evidence>
<evidence type="ECO:0000313" key="9">
    <source>
        <dbReference type="EMBL" id="SMX32389.1"/>
    </source>
</evidence>
<feature type="domain" description="Dyp-type peroxidase C-terminal" evidence="7">
    <location>
        <begin position="213"/>
        <end position="394"/>
    </location>
</feature>
<dbReference type="RefSeq" id="WP_097802590.1">
    <property type="nucleotide sequence ID" value="NZ_FXYH01000001.1"/>
</dbReference>
<dbReference type="InterPro" id="IPR049509">
    <property type="entry name" value="DyP_N"/>
</dbReference>
<dbReference type="InterPro" id="IPR006314">
    <property type="entry name" value="Dyp_peroxidase"/>
</dbReference>
<dbReference type="GO" id="GO:0046872">
    <property type="term" value="F:metal ion binding"/>
    <property type="evidence" value="ECO:0007669"/>
    <property type="project" value="UniProtKB-KW"/>
</dbReference>
<evidence type="ECO:0000256" key="3">
    <source>
        <dbReference type="ARBA" id="ARBA00022723"/>
    </source>
</evidence>
<dbReference type="InterPro" id="IPR048328">
    <property type="entry name" value="Dyp_perox_C"/>
</dbReference>
<protein>
    <submittedName>
        <fullName evidence="9">Dyp-type peroxidase family protein</fullName>
    </submittedName>
</protein>
<dbReference type="PANTHER" id="PTHR30521:SF5">
    <property type="entry name" value="BLR4509 PROTEIN"/>
    <property type="match status" value="1"/>
</dbReference>
<keyword evidence="4" id="KW-0560">Oxidoreductase</keyword>
<dbReference type="GO" id="GO:0020037">
    <property type="term" value="F:heme binding"/>
    <property type="evidence" value="ECO:0007669"/>
    <property type="project" value="InterPro"/>
</dbReference>
<proteinExistence type="predicted"/>
<dbReference type="InterPro" id="IPR011008">
    <property type="entry name" value="Dimeric_a/b-barrel"/>
</dbReference>
<keyword evidence="2 9" id="KW-0575">Peroxidase</keyword>
<dbReference type="PROSITE" id="PS51404">
    <property type="entry name" value="DYP_PEROXIDASE"/>
    <property type="match status" value="1"/>
</dbReference>
<evidence type="ECO:0000256" key="4">
    <source>
        <dbReference type="ARBA" id="ARBA00023002"/>
    </source>
</evidence>
<evidence type="ECO:0000259" key="7">
    <source>
        <dbReference type="Pfam" id="PF20628"/>
    </source>
</evidence>
<keyword evidence="10" id="KW-1185">Reference proteome</keyword>